<sequence length="34" mass="3694">MSPSLLTTEGCWESLFVCNGGLIALEQGPEQARR</sequence>
<reference evidence="1" key="1">
    <citation type="submission" date="2014-09" db="EMBL/GenBank/DDBJ databases">
        <authorList>
            <person name="Magalhaes I.L.F."/>
            <person name="Oliveira U."/>
            <person name="Santos F.R."/>
            <person name="Vidigal T.H.D.A."/>
            <person name="Brescovit A.D."/>
            <person name="Santos A.J."/>
        </authorList>
    </citation>
    <scope>NUCLEOTIDE SEQUENCE</scope>
    <source>
        <tissue evidence="1">Shoot tissue taken approximately 20 cm above the soil surface</tissue>
    </source>
</reference>
<organism evidence="1">
    <name type="scientific">Arundo donax</name>
    <name type="common">Giant reed</name>
    <name type="synonym">Donax arundinaceus</name>
    <dbReference type="NCBI Taxonomy" id="35708"/>
    <lineage>
        <taxon>Eukaryota</taxon>
        <taxon>Viridiplantae</taxon>
        <taxon>Streptophyta</taxon>
        <taxon>Embryophyta</taxon>
        <taxon>Tracheophyta</taxon>
        <taxon>Spermatophyta</taxon>
        <taxon>Magnoliopsida</taxon>
        <taxon>Liliopsida</taxon>
        <taxon>Poales</taxon>
        <taxon>Poaceae</taxon>
        <taxon>PACMAD clade</taxon>
        <taxon>Arundinoideae</taxon>
        <taxon>Arundineae</taxon>
        <taxon>Arundo</taxon>
    </lineage>
</organism>
<protein>
    <submittedName>
        <fullName evidence="1">Uncharacterized protein</fullName>
    </submittedName>
</protein>
<dbReference type="EMBL" id="GBRH01267512">
    <property type="protein sequence ID" value="JAD30383.1"/>
    <property type="molecule type" value="Transcribed_RNA"/>
</dbReference>
<reference evidence="1" key="2">
    <citation type="journal article" date="2015" name="Data Brief">
        <title>Shoot transcriptome of the giant reed, Arundo donax.</title>
        <authorList>
            <person name="Barrero R.A."/>
            <person name="Guerrero F.D."/>
            <person name="Moolhuijzen P."/>
            <person name="Goolsby J.A."/>
            <person name="Tidwell J."/>
            <person name="Bellgard S.E."/>
            <person name="Bellgard M.I."/>
        </authorList>
    </citation>
    <scope>NUCLEOTIDE SEQUENCE</scope>
    <source>
        <tissue evidence="1">Shoot tissue taken approximately 20 cm above the soil surface</tissue>
    </source>
</reference>
<evidence type="ECO:0000313" key="1">
    <source>
        <dbReference type="EMBL" id="JAD30383.1"/>
    </source>
</evidence>
<dbReference type="AlphaFoldDB" id="A0A0A8YY75"/>
<accession>A0A0A8YY75</accession>
<proteinExistence type="predicted"/>
<name>A0A0A8YY75_ARUDO</name>